<dbReference type="Pfam" id="PF01813">
    <property type="entry name" value="ATP-synt_D"/>
    <property type="match status" value="1"/>
</dbReference>
<dbReference type="EMBL" id="JAHAIK010000007">
    <property type="protein sequence ID" value="MBS5964716.1"/>
    <property type="molecule type" value="Genomic_DNA"/>
</dbReference>
<keyword evidence="2 4" id="KW-0813">Transport</keyword>
<dbReference type="Proteomes" id="UP000235723">
    <property type="component" value="Unassembled WGS sequence"/>
</dbReference>
<dbReference type="HAMAP" id="MF_00271">
    <property type="entry name" value="ATP_synth_D_arch"/>
    <property type="match status" value="1"/>
</dbReference>
<proteinExistence type="inferred from homology"/>
<comment type="caution">
    <text evidence="7">The sequence shown here is derived from an EMBL/GenBank/DDBJ whole genome shotgun (WGS) entry which is preliminary data.</text>
</comment>
<dbReference type="GO" id="GO:0046933">
    <property type="term" value="F:proton-transporting ATP synthase activity, rotational mechanism"/>
    <property type="evidence" value="ECO:0007669"/>
    <property type="project" value="UniProtKB-UniRule"/>
</dbReference>
<evidence type="ECO:0000313" key="7">
    <source>
        <dbReference type="EMBL" id="PMC60599.1"/>
    </source>
</evidence>
<reference evidence="6" key="2">
    <citation type="submission" date="2021-02" db="EMBL/GenBank/DDBJ databases">
        <title>Infant gut strain persistence is associated with maternal origin, phylogeny, and functional potential including surface adhesion and iron acquisition.</title>
        <authorList>
            <person name="Lou Y.C."/>
        </authorList>
    </citation>
    <scope>NUCLEOTIDE SEQUENCE</scope>
    <source>
        <strain evidence="6">L3_058_000G1_dasL3_058_000G1_concoct_72</strain>
    </source>
</reference>
<dbReference type="Proteomes" id="UP000730862">
    <property type="component" value="Unassembled WGS sequence"/>
</dbReference>
<evidence type="ECO:0000313" key="8">
    <source>
        <dbReference type="Proteomes" id="UP000235723"/>
    </source>
</evidence>
<dbReference type="GO" id="GO:0046961">
    <property type="term" value="F:proton-transporting ATPase activity, rotational mechanism"/>
    <property type="evidence" value="ECO:0007669"/>
    <property type="project" value="InterPro"/>
</dbReference>
<dbReference type="NCBIfam" id="TIGR00309">
    <property type="entry name" value="V_ATPase_subD"/>
    <property type="match status" value="1"/>
</dbReference>
<sequence>MAVYKMTPTKGNLIKAKKTLDFSKKGYNLLDKKRTVLIKEMMGLMKKAQTLQDSIEKEFDEAYELLTEASITVGTDRLEEISHSISHEKEFDIIYKSVMGVEVPNIVYPKSKAEAQYGFFRTNASFDRAVLAFNKIRETIYELAEMENAVYKLGKEIKKTQKRANALDKIQIPKYEQSIKDTEDILAEKEREEFFRLKMVKKKKK</sequence>
<feature type="coiled-coil region" evidence="5">
    <location>
        <begin position="143"/>
        <end position="192"/>
    </location>
</feature>
<dbReference type="InterPro" id="IPR002699">
    <property type="entry name" value="V_ATPase_D"/>
</dbReference>
<evidence type="ECO:0000256" key="4">
    <source>
        <dbReference type="HAMAP-Rule" id="MF_00271"/>
    </source>
</evidence>
<evidence type="ECO:0000256" key="3">
    <source>
        <dbReference type="ARBA" id="ARBA00023065"/>
    </source>
</evidence>
<keyword evidence="3 4" id="KW-0406">Ion transport</keyword>
<accession>A0A233V6Z1</accession>
<evidence type="ECO:0000256" key="5">
    <source>
        <dbReference type="SAM" id="Coils"/>
    </source>
</evidence>
<evidence type="ECO:0000256" key="1">
    <source>
        <dbReference type="ARBA" id="ARBA00005850"/>
    </source>
</evidence>
<dbReference type="AlphaFoldDB" id="A0A233V6Z1"/>
<gene>
    <name evidence="4" type="primary">atpD</name>
    <name evidence="7" type="ORF">CJ208_01665</name>
    <name evidence="6" type="ORF">KIA07_03500</name>
</gene>
<keyword evidence="4" id="KW-0066">ATP synthesis</keyword>
<organism evidence="7 8">
    <name type="scientific">Finegoldia magna</name>
    <name type="common">Peptostreptococcus magnus</name>
    <dbReference type="NCBI Taxonomy" id="1260"/>
    <lineage>
        <taxon>Bacteria</taxon>
        <taxon>Bacillati</taxon>
        <taxon>Bacillota</taxon>
        <taxon>Tissierellia</taxon>
        <taxon>Tissierellales</taxon>
        <taxon>Peptoniphilaceae</taxon>
        <taxon>Finegoldia</taxon>
    </lineage>
</organism>
<keyword evidence="4" id="KW-0375">Hydrogen ion transport</keyword>
<name>A0A233V6Z1_FINMA</name>
<dbReference type="PANTHER" id="PTHR11671">
    <property type="entry name" value="V-TYPE ATP SYNTHASE SUBUNIT D"/>
    <property type="match status" value="1"/>
</dbReference>
<reference evidence="7 8" key="1">
    <citation type="submission" date="2017-09" db="EMBL/GenBank/DDBJ databases">
        <title>Bacterial strain isolated from the female urinary microbiota.</title>
        <authorList>
            <person name="Thomas-White K."/>
            <person name="Kumar N."/>
            <person name="Forster S."/>
            <person name="Putonti C."/>
            <person name="Lawley T."/>
            <person name="Wolfe A.J."/>
        </authorList>
    </citation>
    <scope>NUCLEOTIDE SEQUENCE [LARGE SCALE GENOMIC DNA]</scope>
    <source>
        <strain evidence="7 8">UMB0115</strain>
    </source>
</reference>
<keyword evidence="5" id="KW-0175">Coiled coil</keyword>
<protein>
    <recommendedName>
        <fullName evidence="4">V-type ATP synthase subunit D</fullName>
    </recommendedName>
    <alternativeName>
        <fullName evidence="4">V-ATPase subunit D</fullName>
    </alternativeName>
</protein>
<evidence type="ECO:0000313" key="6">
    <source>
        <dbReference type="EMBL" id="MBS5964716.1"/>
    </source>
</evidence>
<evidence type="ECO:0000256" key="2">
    <source>
        <dbReference type="ARBA" id="ARBA00022448"/>
    </source>
</evidence>
<dbReference type="RefSeq" id="WP_094207409.1">
    <property type="nucleotide sequence ID" value="NZ_AP031486.1"/>
</dbReference>
<dbReference type="GO" id="GO:0042777">
    <property type="term" value="P:proton motive force-driven plasma membrane ATP synthesis"/>
    <property type="evidence" value="ECO:0007669"/>
    <property type="project" value="UniProtKB-UniRule"/>
</dbReference>
<dbReference type="EMBL" id="PNHD01000002">
    <property type="protein sequence ID" value="PMC60599.1"/>
    <property type="molecule type" value="Genomic_DNA"/>
</dbReference>
<dbReference type="GO" id="GO:0005524">
    <property type="term" value="F:ATP binding"/>
    <property type="evidence" value="ECO:0007669"/>
    <property type="project" value="UniProtKB-UniRule"/>
</dbReference>
<dbReference type="Gene3D" id="1.10.287.3240">
    <property type="match status" value="1"/>
</dbReference>
<comment type="function">
    <text evidence="4">Produces ATP from ADP in the presence of a proton gradient across the membrane.</text>
</comment>
<comment type="similarity">
    <text evidence="1 4">Belongs to the V-ATPase D subunit family.</text>
</comment>